<dbReference type="PROSITE" id="PS50850">
    <property type="entry name" value="MFS"/>
    <property type="match status" value="1"/>
</dbReference>
<dbReference type="SUPFAM" id="SSF103473">
    <property type="entry name" value="MFS general substrate transporter"/>
    <property type="match status" value="1"/>
</dbReference>
<evidence type="ECO:0000256" key="2">
    <source>
        <dbReference type="ARBA" id="ARBA00022448"/>
    </source>
</evidence>
<feature type="transmembrane region" description="Helical" evidence="7">
    <location>
        <begin position="107"/>
        <end position="131"/>
    </location>
</feature>
<keyword evidence="3" id="KW-1003">Cell membrane</keyword>
<dbReference type="PROSITE" id="PS00216">
    <property type="entry name" value="SUGAR_TRANSPORT_1"/>
    <property type="match status" value="1"/>
</dbReference>
<evidence type="ECO:0000259" key="8">
    <source>
        <dbReference type="PROSITE" id="PS50850"/>
    </source>
</evidence>
<feature type="transmembrane region" description="Helical" evidence="7">
    <location>
        <begin position="81"/>
        <end position="101"/>
    </location>
</feature>
<feature type="transmembrane region" description="Helical" evidence="7">
    <location>
        <begin position="368"/>
        <end position="388"/>
    </location>
</feature>
<dbReference type="Pfam" id="PF07690">
    <property type="entry name" value="MFS_1"/>
    <property type="match status" value="1"/>
</dbReference>
<gene>
    <name evidence="9" type="ORF">GCM10022215_43050</name>
</gene>
<sequence length="470" mass="48095">MPDQSQSRAVTGRPAVLAVLSAAAFVASLDLFIVNVAFEQIGADLGASITDLSWVLNAYAILYAALLVPAGRLADRYGRKGAFLAGLALFTLASVACAAAGDVWTLVAARAVQAVGAAILTPASLGLVVAAAPPERRATWIRIWAATGAVAAAFGPAVGGVLVEASWQWVFLVNLPIGLAALAVAAVVVEPSRDDAATRLPDLLGASALALAVGALTLALVEGDAWGWTSGRVLGAFVVSALATLGFLVSSRRHAEPVISPDLLRVRAFRWANLTSLLFAVPFAAALLVTVLWLQTVWGYSPIRTGLAVAPGPLMVPFCAALAHRFLARVPVGWVVALGCVLFAAGTLLTASTVGVEPAYVTDLLPGWLIGGAGVGLALPNILSSATADLPPTRAATGSAVVTMTRQLGTAFGVTLVVVVLGTPAPAEVLDSFQRVWWSLAGVMVLAALSAPLLTPARRPVDLPLAEVVA</sequence>
<dbReference type="Proteomes" id="UP001501495">
    <property type="component" value="Unassembled WGS sequence"/>
</dbReference>
<protein>
    <submittedName>
        <fullName evidence="9">MFS transporter</fullName>
    </submittedName>
</protein>
<evidence type="ECO:0000256" key="1">
    <source>
        <dbReference type="ARBA" id="ARBA00004651"/>
    </source>
</evidence>
<feature type="transmembrane region" description="Helical" evidence="7">
    <location>
        <begin position="408"/>
        <end position="425"/>
    </location>
</feature>
<dbReference type="CDD" id="cd17321">
    <property type="entry name" value="MFS_MMR_MDR_like"/>
    <property type="match status" value="1"/>
</dbReference>
<feature type="transmembrane region" description="Helical" evidence="7">
    <location>
        <begin position="143"/>
        <end position="163"/>
    </location>
</feature>
<feature type="transmembrane region" description="Helical" evidence="7">
    <location>
        <begin position="334"/>
        <end position="356"/>
    </location>
</feature>
<dbReference type="NCBIfam" id="TIGR00711">
    <property type="entry name" value="efflux_EmrB"/>
    <property type="match status" value="1"/>
</dbReference>
<dbReference type="Gene3D" id="1.20.1720.10">
    <property type="entry name" value="Multidrug resistance protein D"/>
    <property type="match status" value="1"/>
</dbReference>
<dbReference type="InterPro" id="IPR020846">
    <property type="entry name" value="MFS_dom"/>
</dbReference>
<keyword evidence="4 7" id="KW-0812">Transmembrane</keyword>
<accession>A0ABP7Y3Y5</accession>
<evidence type="ECO:0000256" key="5">
    <source>
        <dbReference type="ARBA" id="ARBA00022989"/>
    </source>
</evidence>
<keyword evidence="2" id="KW-0813">Transport</keyword>
<feature type="transmembrane region" description="Helical" evidence="7">
    <location>
        <begin position="201"/>
        <end position="221"/>
    </location>
</feature>
<evidence type="ECO:0000256" key="6">
    <source>
        <dbReference type="ARBA" id="ARBA00023136"/>
    </source>
</evidence>
<dbReference type="PANTHER" id="PTHR42718">
    <property type="entry name" value="MAJOR FACILITATOR SUPERFAMILY MULTIDRUG TRANSPORTER MFSC"/>
    <property type="match status" value="1"/>
</dbReference>
<evidence type="ECO:0000256" key="7">
    <source>
        <dbReference type="SAM" id="Phobius"/>
    </source>
</evidence>
<reference evidence="10" key="1">
    <citation type="journal article" date="2019" name="Int. J. Syst. Evol. Microbiol.">
        <title>The Global Catalogue of Microorganisms (GCM) 10K type strain sequencing project: providing services to taxonomists for standard genome sequencing and annotation.</title>
        <authorList>
            <consortium name="The Broad Institute Genomics Platform"/>
            <consortium name="The Broad Institute Genome Sequencing Center for Infectious Disease"/>
            <person name="Wu L."/>
            <person name="Ma J."/>
        </authorList>
    </citation>
    <scope>NUCLEOTIDE SEQUENCE [LARGE SCALE GENOMIC DNA]</scope>
    <source>
        <strain evidence="10">JCM 16703</strain>
    </source>
</reference>
<evidence type="ECO:0000313" key="10">
    <source>
        <dbReference type="Proteomes" id="UP001501495"/>
    </source>
</evidence>
<evidence type="ECO:0000256" key="4">
    <source>
        <dbReference type="ARBA" id="ARBA00022692"/>
    </source>
</evidence>
<organism evidence="9 10">
    <name type="scientific">Nocardioides fonticola</name>
    <dbReference type="NCBI Taxonomy" id="450363"/>
    <lineage>
        <taxon>Bacteria</taxon>
        <taxon>Bacillati</taxon>
        <taxon>Actinomycetota</taxon>
        <taxon>Actinomycetes</taxon>
        <taxon>Propionibacteriales</taxon>
        <taxon>Nocardioidaceae</taxon>
        <taxon>Nocardioides</taxon>
    </lineage>
</organism>
<dbReference type="PANTHER" id="PTHR42718:SF48">
    <property type="entry name" value="CONSERVED TWO-DOMAIN MEMBRANE PROTEIN-RELATED"/>
    <property type="match status" value="1"/>
</dbReference>
<comment type="caution">
    <text evidence="9">The sequence shown here is derived from an EMBL/GenBank/DDBJ whole genome shotgun (WGS) entry which is preliminary data.</text>
</comment>
<feature type="transmembrane region" description="Helical" evidence="7">
    <location>
        <begin position="15"/>
        <end position="34"/>
    </location>
</feature>
<feature type="transmembrane region" description="Helical" evidence="7">
    <location>
        <begin position="437"/>
        <end position="455"/>
    </location>
</feature>
<proteinExistence type="predicted"/>
<keyword evidence="5 7" id="KW-1133">Transmembrane helix</keyword>
<keyword evidence="10" id="KW-1185">Reference proteome</keyword>
<feature type="transmembrane region" description="Helical" evidence="7">
    <location>
        <begin position="169"/>
        <end position="189"/>
    </location>
</feature>
<dbReference type="InterPro" id="IPR036259">
    <property type="entry name" value="MFS_trans_sf"/>
</dbReference>
<name>A0ABP7Y3Y5_9ACTN</name>
<dbReference type="InterPro" id="IPR005829">
    <property type="entry name" value="Sugar_transporter_CS"/>
</dbReference>
<comment type="subcellular location">
    <subcellularLocation>
        <location evidence="1">Cell membrane</location>
        <topology evidence="1">Multi-pass membrane protein</topology>
    </subcellularLocation>
</comment>
<feature type="transmembrane region" description="Helical" evidence="7">
    <location>
        <begin position="271"/>
        <end position="294"/>
    </location>
</feature>
<keyword evidence="6 7" id="KW-0472">Membrane</keyword>
<feature type="transmembrane region" description="Helical" evidence="7">
    <location>
        <begin position="54"/>
        <end position="74"/>
    </location>
</feature>
<dbReference type="Gene3D" id="1.20.1250.20">
    <property type="entry name" value="MFS general substrate transporter like domains"/>
    <property type="match status" value="1"/>
</dbReference>
<feature type="transmembrane region" description="Helical" evidence="7">
    <location>
        <begin position="233"/>
        <end position="250"/>
    </location>
</feature>
<feature type="domain" description="Major facilitator superfamily (MFS) profile" evidence="8">
    <location>
        <begin position="16"/>
        <end position="459"/>
    </location>
</feature>
<dbReference type="InterPro" id="IPR004638">
    <property type="entry name" value="EmrB-like"/>
</dbReference>
<evidence type="ECO:0000256" key="3">
    <source>
        <dbReference type="ARBA" id="ARBA00022475"/>
    </source>
</evidence>
<feature type="transmembrane region" description="Helical" evidence="7">
    <location>
        <begin position="306"/>
        <end position="327"/>
    </location>
</feature>
<dbReference type="EMBL" id="BAAAZH010000036">
    <property type="protein sequence ID" value="GAA4129923.1"/>
    <property type="molecule type" value="Genomic_DNA"/>
</dbReference>
<dbReference type="InterPro" id="IPR011701">
    <property type="entry name" value="MFS"/>
</dbReference>
<evidence type="ECO:0000313" key="9">
    <source>
        <dbReference type="EMBL" id="GAA4129923.1"/>
    </source>
</evidence>